<protein>
    <submittedName>
        <fullName evidence="1">Phage tail protein</fullName>
    </submittedName>
</protein>
<accession>A0A743CC81</accession>
<name>A0A743CC81_SALER</name>
<organism evidence="1">
    <name type="scientific">Salmonella enterica</name>
    <name type="common">Salmonella choleraesuis</name>
    <dbReference type="NCBI Taxonomy" id="28901"/>
    <lineage>
        <taxon>Bacteria</taxon>
        <taxon>Pseudomonadati</taxon>
        <taxon>Pseudomonadota</taxon>
        <taxon>Gammaproteobacteria</taxon>
        <taxon>Enterobacterales</taxon>
        <taxon>Enterobacteriaceae</taxon>
        <taxon>Salmonella</taxon>
    </lineage>
</organism>
<dbReference type="EMBL" id="DAAUKB010000004">
    <property type="protein sequence ID" value="HAF1791823.1"/>
    <property type="molecule type" value="Genomic_DNA"/>
</dbReference>
<gene>
    <name evidence="1" type="ORF">G9B33_002841</name>
</gene>
<dbReference type="AlphaFoldDB" id="A0A743CC81"/>
<sequence length="170" mass="18396">MADANVYRAHALWVQGRRICACTSYTPVDMKIIEDEFKTGAMDMAITLDGGMERMSASFKVTGSDADVMSYFGIVSGAKTRFEIRTVFTDGSGSNITQVDTLEGLITGITDDEQGTDSKSSVGQAVTIAPAYYKRTLDGKTIYEIHPVKMKRIINGNDVLAGVASGLKIY</sequence>
<comment type="caution">
    <text evidence="1">The sequence shown here is derived from an EMBL/GenBank/DDBJ whole genome shotgun (WGS) entry which is preliminary data.</text>
</comment>
<evidence type="ECO:0000313" key="1">
    <source>
        <dbReference type="EMBL" id="HAF1791823.1"/>
    </source>
</evidence>
<proteinExistence type="predicted"/>
<dbReference type="InterPro" id="IPR006498">
    <property type="entry name" value="Tail_tube"/>
</dbReference>
<reference evidence="1" key="2">
    <citation type="submission" date="2020-02" db="EMBL/GenBank/DDBJ databases">
        <authorList>
            <consortium name="NCBI Pathogen Detection Project"/>
        </authorList>
    </citation>
    <scope>NUCLEOTIDE SEQUENCE</scope>
    <source>
        <strain evidence="1">MA.AU5 KAK-SR</strain>
    </source>
</reference>
<reference evidence="1" key="1">
    <citation type="journal article" date="2018" name="Genome Biol.">
        <title>SKESA: strategic k-mer extension for scrupulous assemblies.</title>
        <authorList>
            <person name="Souvorov A."/>
            <person name="Agarwala R."/>
            <person name="Lipman D.J."/>
        </authorList>
    </citation>
    <scope>NUCLEOTIDE SEQUENCE</scope>
    <source>
        <strain evidence="1">MA.AU5 KAK-SR</strain>
    </source>
</reference>
<dbReference type="Pfam" id="PF04985">
    <property type="entry name" value="Phage_tube"/>
    <property type="match status" value="1"/>
</dbReference>